<dbReference type="EMBL" id="LR797181">
    <property type="protein sequence ID" value="CAB4192805.1"/>
    <property type="molecule type" value="Genomic_DNA"/>
</dbReference>
<accession>A0A6J5RKP3</accession>
<proteinExistence type="predicted"/>
<evidence type="ECO:0000313" key="1">
    <source>
        <dbReference type="EMBL" id="CAB4192805.1"/>
    </source>
</evidence>
<protein>
    <submittedName>
        <fullName evidence="1">Uncharacterized protein</fullName>
    </submittedName>
</protein>
<sequence>MLADDILLWLCERRRLIARRDDAESMLERADYKRKLNIIDRRLRAAGIDPSREARQ</sequence>
<gene>
    <name evidence="1" type="ORF">UFOVP1244_93</name>
</gene>
<organism evidence="1">
    <name type="scientific">uncultured Caudovirales phage</name>
    <dbReference type="NCBI Taxonomy" id="2100421"/>
    <lineage>
        <taxon>Viruses</taxon>
        <taxon>Duplodnaviria</taxon>
        <taxon>Heunggongvirae</taxon>
        <taxon>Uroviricota</taxon>
        <taxon>Caudoviricetes</taxon>
        <taxon>Peduoviridae</taxon>
        <taxon>Maltschvirus</taxon>
        <taxon>Maltschvirus maltsch</taxon>
    </lineage>
</organism>
<name>A0A6J5RKP3_9CAUD</name>
<reference evidence="1" key="1">
    <citation type="submission" date="2020-05" db="EMBL/GenBank/DDBJ databases">
        <authorList>
            <person name="Chiriac C."/>
            <person name="Salcher M."/>
            <person name="Ghai R."/>
            <person name="Kavagutti S V."/>
        </authorList>
    </citation>
    <scope>NUCLEOTIDE SEQUENCE</scope>
</reference>